<reference evidence="1 2" key="1">
    <citation type="submission" date="2013-10" db="EMBL/GenBank/DDBJ databases">
        <authorList>
            <person name="Wang G."/>
            <person name="Zhuang W."/>
        </authorList>
    </citation>
    <scope>NUCLEOTIDE SEQUENCE [LARGE SCALE GENOMIC DNA]</scope>
    <source>
        <strain evidence="1 2">DSM 20118</strain>
    </source>
</reference>
<organism evidence="1 2">
    <name type="scientific">Cellulomonas cellasea DSM 20118</name>
    <dbReference type="NCBI Taxonomy" id="1408250"/>
    <lineage>
        <taxon>Bacteria</taxon>
        <taxon>Bacillati</taxon>
        <taxon>Actinomycetota</taxon>
        <taxon>Actinomycetes</taxon>
        <taxon>Micrococcales</taxon>
        <taxon>Cellulomonadaceae</taxon>
        <taxon>Cellulomonas</taxon>
    </lineage>
</organism>
<dbReference type="OrthoDB" id="4829751at2"/>
<sequence>MTDLEHARAAKDRLRQTLAGRDGITGIGISRGADGYGVQVNVAQAAHRAAVPDHVDGVGVRVRVTGPVHPQPARGSRHTG</sequence>
<gene>
    <name evidence="1" type="ORF">Q760_14785</name>
</gene>
<comment type="caution">
    <text evidence="1">The sequence shown here is derived from an EMBL/GenBank/DDBJ whole genome shotgun (WGS) entry which is preliminary data.</text>
</comment>
<accession>A0A0A0BC21</accession>
<dbReference type="Proteomes" id="UP000029833">
    <property type="component" value="Unassembled WGS sequence"/>
</dbReference>
<dbReference type="RefSeq" id="WP_034624743.1">
    <property type="nucleotide sequence ID" value="NZ_AXNT01000006.1"/>
</dbReference>
<keyword evidence="2" id="KW-1185">Reference proteome</keyword>
<proteinExistence type="predicted"/>
<dbReference type="AlphaFoldDB" id="A0A0A0BC21"/>
<evidence type="ECO:0000313" key="1">
    <source>
        <dbReference type="EMBL" id="KGM03713.1"/>
    </source>
</evidence>
<protein>
    <submittedName>
        <fullName evidence="1">Uncharacterized protein</fullName>
    </submittedName>
</protein>
<name>A0A0A0BC21_9CELL</name>
<evidence type="ECO:0000313" key="2">
    <source>
        <dbReference type="Proteomes" id="UP000029833"/>
    </source>
</evidence>
<dbReference type="EMBL" id="AXNT01000006">
    <property type="protein sequence ID" value="KGM03713.1"/>
    <property type="molecule type" value="Genomic_DNA"/>
</dbReference>